<feature type="domain" description="Phospholipase D-like" evidence="7">
    <location>
        <begin position="76"/>
        <end position="199"/>
    </location>
</feature>
<keyword evidence="1" id="KW-0378">Hydrolase</keyword>
<sequence length="221" mass="24624">MNSQNWKTTLYTGGSVVCELALKLLQINMFRSRPDNEQINKQNDSAINEMLLYGAETEEQTKQIGLDNLLCIYYIILHANKTVDVCVPSLVSGTLAECLINVRRKNNARVRITIHNSDEFHNLQSFAENGIEVKVINPSVRLEHEFVLVDAAGGAGEALAVLGSLDYDTASPNCNRDATLLTSDAALLTALTKEFERVWNCVPEITEFKLDKNNTDSVKNY</sequence>
<keyword evidence="8" id="KW-1185">Reference proteome</keyword>
<keyword evidence="3" id="KW-0443">Lipid metabolism</keyword>
<evidence type="ECO:0000313" key="8">
    <source>
        <dbReference type="Proteomes" id="UP000322000"/>
    </source>
</evidence>
<dbReference type="InterPro" id="IPR025202">
    <property type="entry name" value="PLD-like_dom"/>
</dbReference>
<dbReference type="InterPro" id="IPR051406">
    <property type="entry name" value="PLD_domain"/>
</dbReference>
<dbReference type="Proteomes" id="UP000322000">
    <property type="component" value="Chromosome 16"/>
</dbReference>
<keyword evidence="2" id="KW-0442">Lipid degradation</keyword>
<dbReference type="GO" id="GO:0016042">
    <property type="term" value="P:lipid catabolic process"/>
    <property type="evidence" value="ECO:0007669"/>
    <property type="project" value="UniProtKB-KW"/>
</dbReference>
<dbReference type="GeneID" id="113502204"/>
<accession>A0A7E5WFI2</accession>
<dbReference type="SUPFAM" id="SSF56024">
    <property type="entry name" value="Phospholipase D/nuclease"/>
    <property type="match status" value="1"/>
</dbReference>
<dbReference type="Gene3D" id="3.30.870.10">
    <property type="entry name" value="Endonuclease Chain A"/>
    <property type="match status" value="1"/>
</dbReference>
<dbReference type="RefSeq" id="XP_026739455.1">
    <property type="nucleotide sequence ID" value="XM_026883654.1"/>
</dbReference>
<dbReference type="InParanoid" id="A0A7E5WFI2"/>
<evidence type="ECO:0000256" key="2">
    <source>
        <dbReference type="ARBA" id="ARBA00022963"/>
    </source>
</evidence>
<dbReference type="KEGG" id="tnl:113502204"/>
<dbReference type="GO" id="GO:0016891">
    <property type="term" value="F:RNA endonuclease activity producing 5'-phosphomonoesters, hydrolytic mechanism"/>
    <property type="evidence" value="ECO:0007669"/>
    <property type="project" value="TreeGrafter"/>
</dbReference>
<comment type="similarity">
    <text evidence="4">Belongs to the phospholipase D family. MitoPLD/Zucchini subfamily.</text>
</comment>
<evidence type="ECO:0000256" key="3">
    <source>
        <dbReference type="ARBA" id="ARBA00023098"/>
    </source>
</evidence>
<proteinExistence type="inferred from homology"/>
<evidence type="ECO:0000259" key="7">
    <source>
        <dbReference type="Pfam" id="PF13091"/>
    </source>
</evidence>
<dbReference type="OrthoDB" id="5205528at2759"/>
<organism evidence="8 9">
    <name type="scientific">Trichoplusia ni</name>
    <name type="common">Cabbage looper</name>
    <dbReference type="NCBI Taxonomy" id="7111"/>
    <lineage>
        <taxon>Eukaryota</taxon>
        <taxon>Metazoa</taxon>
        <taxon>Ecdysozoa</taxon>
        <taxon>Arthropoda</taxon>
        <taxon>Hexapoda</taxon>
        <taxon>Insecta</taxon>
        <taxon>Pterygota</taxon>
        <taxon>Neoptera</taxon>
        <taxon>Endopterygota</taxon>
        <taxon>Lepidoptera</taxon>
        <taxon>Glossata</taxon>
        <taxon>Ditrysia</taxon>
        <taxon>Noctuoidea</taxon>
        <taxon>Noctuidae</taxon>
        <taxon>Plusiinae</taxon>
        <taxon>Trichoplusia</taxon>
    </lineage>
</organism>
<dbReference type="PANTHER" id="PTHR43856">
    <property type="entry name" value="CARDIOLIPIN HYDROLASE"/>
    <property type="match status" value="1"/>
</dbReference>
<gene>
    <name evidence="9" type="primary">LOC113502204</name>
</gene>
<name>A0A7E5WFI2_TRINI</name>
<evidence type="ECO:0000256" key="6">
    <source>
        <dbReference type="ARBA" id="ARBA00043167"/>
    </source>
</evidence>
<reference evidence="9" key="1">
    <citation type="submission" date="2025-08" db="UniProtKB">
        <authorList>
            <consortium name="RefSeq"/>
        </authorList>
    </citation>
    <scope>IDENTIFICATION</scope>
</reference>
<dbReference type="AlphaFoldDB" id="A0A7E5WFI2"/>
<protein>
    <recommendedName>
        <fullName evidence="5">Mitochondrial cardiolipin hydrolase</fullName>
    </recommendedName>
    <alternativeName>
        <fullName evidence="6">Mitochondrial phospholipase</fullName>
    </alternativeName>
</protein>
<evidence type="ECO:0000256" key="4">
    <source>
        <dbReference type="ARBA" id="ARBA00038012"/>
    </source>
</evidence>
<evidence type="ECO:0000313" key="9">
    <source>
        <dbReference type="RefSeq" id="XP_026739455.1"/>
    </source>
</evidence>
<evidence type="ECO:0000256" key="1">
    <source>
        <dbReference type="ARBA" id="ARBA00022801"/>
    </source>
</evidence>
<dbReference type="Pfam" id="PF13091">
    <property type="entry name" value="PLDc_2"/>
    <property type="match status" value="1"/>
</dbReference>
<evidence type="ECO:0000256" key="5">
    <source>
        <dbReference type="ARBA" id="ARBA00040549"/>
    </source>
</evidence>
<dbReference type="PANTHER" id="PTHR43856:SF1">
    <property type="entry name" value="MITOCHONDRIAL CARDIOLIPIN HYDROLASE"/>
    <property type="match status" value="1"/>
</dbReference>